<comment type="caution">
    <text evidence="2">The sequence shown here is derived from an EMBL/GenBank/DDBJ whole genome shotgun (WGS) entry which is preliminary data.</text>
</comment>
<keyword evidence="1" id="KW-1133">Transmembrane helix</keyword>
<accession>A0A821Q144</accession>
<dbReference type="EMBL" id="CAJOBS010002462">
    <property type="protein sequence ID" value="CAF4816603.1"/>
    <property type="molecule type" value="Genomic_DNA"/>
</dbReference>
<evidence type="ECO:0000313" key="3">
    <source>
        <dbReference type="Proteomes" id="UP000663838"/>
    </source>
</evidence>
<dbReference type="AlphaFoldDB" id="A0A821Q144"/>
<sequence>MIISLLHYYVIPFIIGIIAAVIILVNSSRIKSTAKQKADNQVLKEQLIAFKHVIISSIVLISYPRLKQMTMIVCHNSIGKDGTRSDHFIDGSILQRDILSYMPRLRQFNYHIRSILQNASHIKIRQSFFNQQEPFKCVLDHFKNKYEQISTV</sequence>
<proteinExistence type="predicted"/>
<name>A0A821Q144_9BILA</name>
<keyword evidence="1" id="KW-0812">Transmembrane</keyword>
<evidence type="ECO:0000256" key="1">
    <source>
        <dbReference type="SAM" id="Phobius"/>
    </source>
</evidence>
<gene>
    <name evidence="2" type="ORF">TOA249_LOCUS24320</name>
</gene>
<dbReference type="Proteomes" id="UP000663838">
    <property type="component" value="Unassembled WGS sequence"/>
</dbReference>
<evidence type="ECO:0000313" key="2">
    <source>
        <dbReference type="EMBL" id="CAF4816603.1"/>
    </source>
</evidence>
<feature type="transmembrane region" description="Helical" evidence="1">
    <location>
        <begin position="6"/>
        <end position="26"/>
    </location>
</feature>
<reference evidence="2" key="1">
    <citation type="submission" date="2021-02" db="EMBL/GenBank/DDBJ databases">
        <authorList>
            <person name="Nowell W R."/>
        </authorList>
    </citation>
    <scope>NUCLEOTIDE SEQUENCE</scope>
</reference>
<keyword evidence="1" id="KW-0472">Membrane</keyword>
<protein>
    <submittedName>
        <fullName evidence="2">Uncharacterized protein</fullName>
    </submittedName>
</protein>
<organism evidence="2 3">
    <name type="scientific">Rotaria socialis</name>
    <dbReference type="NCBI Taxonomy" id="392032"/>
    <lineage>
        <taxon>Eukaryota</taxon>
        <taxon>Metazoa</taxon>
        <taxon>Spiralia</taxon>
        <taxon>Gnathifera</taxon>
        <taxon>Rotifera</taxon>
        <taxon>Eurotatoria</taxon>
        <taxon>Bdelloidea</taxon>
        <taxon>Philodinida</taxon>
        <taxon>Philodinidae</taxon>
        <taxon>Rotaria</taxon>
    </lineage>
</organism>